<dbReference type="OrthoDB" id="6125442at2759"/>
<sequence>MISVQERQDLITQQELNQEGRFPCRFPGCPKSFKYNGKNRKKPELSPDPPVNVATSDTLSLTTVSTSTPPNDIDDIYNYNTALLAQGLFFLNFLDSVSEGDGDRNSGSTST</sequence>
<dbReference type="EMBL" id="CACRXK020002367">
    <property type="protein sequence ID" value="CAB3993979.1"/>
    <property type="molecule type" value="Genomic_DNA"/>
</dbReference>
<name>A0A7D9DUU7_PARCT</name>
<dbReference type="AlphaFoldDB" id="A0A7D9DUU7"/>
<evidence type="ECO:0000313" key="1">
    <source>
        <dbReference type="EMBL" id="CAB3993979.1"/>
    </source>
</evidence>
<evidence type="ECO:0000313" key="2">
    <source>
        <dbReference type="Proteomes" id="UP001152795"/>
    </source>
</evidence>
<organism evidence="1 2">
    <name type="scientific">Paramuricea clavata</name>
    <name type="common">Red gorgonian</name>
    <name type="synonym">Violescent sea-whip</name>
    <dbReference type="NCBI Taxonomy" id="317549"/>
    <lineage>
        <taxon>Eukaryota</taxon>
        <taxon>Metazoa</taxon>
        <taxon>Cnidaria</taxon>
        <taxon>Anthozoa</taxon>
        <taxon>Octocorallia</taxon>
        <taxon>Malacalcyonacea</taxon>
        <taxon>Plexauridae</taxon>
        <taxon>Paramuricea</taxon>
    </lineage>
</organism>
<keyword evidence="2" id="KW-1185">Reference proteome</keyword>
<gene>
    <name evidence="1" type="ORF">PACLA_8A071855</name>
</gene>
<proteinExistence type="predicted"/>
<accession>A0A7D9DUU7</accession>
<protein>
    <submittedName>
        <fullName evidence="1">Uncharacterized protein</fullName>
    </submittedName>
</protein>
<dbReference type="Proteomes" id="UP001152795">
    <property type="component" value="Unassembled WGS sequence"/>
</dbReference>
<comment type="caution">
    <text evidence="1">The sequence shown here is derived from an EMBL/GenBank/DDBJ whole genome shotgun (WGS) entry which is preliminary data.</text>
</comment>
<reference evidence="1" key="1">
    <citation type="submission" date="2020-04" db="EMBL/GenBank/DDBJ databases">
        <authorList>
            <person name="Alioto T."/>
            <person name="Alioto T."/>
            <person name="Gomez Garrido J."/>
        </authorList>
    </citation>
    <scope>NUCLEOTIDE SEQUENCE</scope>
    <source>
        <strain evidence="1">A484AB</strain>
    </source>
</reference>